<evidence type="ECO:0000313" key="1">
    <source>
        <dbReference type="EMBL" id="CRY94823.1"/>
    </source>
</evidence>
<organism evidence="1">
    <name type="scientific">uncultured prokaryote</name>
    <dbReference type="NCBI Taxonomy" id="198431"/>
    <lineage>
        <taxon>unclassified sequences</taxon>
        <taxon>environmental samples</taxon>
    </lineage>
</organism>
<proteinExistence type="predicted"/>
<protein>
    <submittedName>
        <fullName evidence="1">Uncharacterized protein</fullName>
    </submittedName>
</protein>
<accession>A0A0H5PZ43</accession>
<dbReference type="EMBL" id="LN853029">
    <property type="protein sequence ID" value="CRY94823.1"/>
    <property type="molecule type" value="Genomic_DNA"/>
</dbReference>
<reference evidence="1" key="2">
    <citation type="submission" date="2015-07" db="EMBL/GenBank/DDBJ databases">
        <title>Plasmids, circular viruses and viroids from rat gut.</title>
        <authorList>
            <person name="Jorgensen T.J."/>
            <person name="Hansen M.A."/>
            <person name="Xu Z."/>
            <person name="Tabak M.A."/>
            <person name="Sorensen S.J."/>
            <person name="Hansen L.H."/>
        </authorList>
    </citation>
    <scope>NUCLEOTIDE SEQUENCE</scope>
    <source>
        <strain evidence="1">RGRH0372</strain>
    </source>
</reference>
<sequence length="201" mass="20467">MSLVIPPGFASAAFVHTSALGTQPFVTTLGVDISNFGGTFSAAANFLFVTWDDTIMREVDTSLQLQKVTLSIGQDGPGGSVDSTLAPAGGARSGAEAPVAMAAIARKSTGQFGRSGRGRMFLPGVLGQADVSGDGSIVAARQAQINTRLSELLDTLVVGDPGGLNALPPVLLHSPGGPTLPTSIISLTCAPLVGWIRGRIR</sequence>
<dbReference type="AlphaFoldDB" id="A0A0H5PZ43"/>
<name>A0A0H5PZ43_9ZZZZ</name>
<reference evidence="1" key="1">
    <citation type="submission" date="2015-06" db="EMBL/GenBank/DDBJ databases">
        <authorList>
            <person name="Joergensen T."/>
        </authorList>
    </citation>
    <scope>NUCLEOTIDE SEQUENCE</scope>
    <source>
        <strain evidence="1">RGRH0372</strain>
    </source>
</reference>